<feature type="compositionally biased region" description="Polar residues" evidence="3">
    <location>
        <begin position="3247"/>
        <end position="3259"/>
    </location>
</feature>
<feature type="region of interest" description="Disordered" evidence="3">
    <location>
        <begin position="511"/>
        <end position="551"/>
    </location>
</feature>
<feature type="compositionally biased region" description="Basic and acidic residues" evidence="3">
    <location>
        <begin position="2436"/>
        <end position="2463"/>
    </location>
</feature>
<feature type="compositionally biased region" description="Polar residues" evidence="3">
    <location>
        <begin position="1911"/>
        <end position="1933"/>
    </location>
</feature>
<feature type="compositionally biased region" description="Basic and acidic residues" evidence="3">
    <location>
        <begin position="1731"/>
        <end position="1752"/>
    </location>
</feature>
<feature type="compositionally biased region" description="Polar residues" evidence="3">
    <location>
        <begin position="3971"/>
        <end position="3981"/>
    </location>
</feature>
<feature type="domain" description="Fibronectin type-III" evidence="5">
    <location>
        <begin position="5130"/>
        <end position="5226"/>
    </location>
</feature>
<feature type="region of interest" description="Disordered" evidence="3">
    <location>
        <begin position="1584"/>
        <end position="1603"/>
    </location>
</feature>
<feature type="region of interest" description="Disordered" evidence="3">
    <location>
        <begin position="3371"/>
        <end position="3505"/>
    </location>
</feature>
<feature type="region of interest" description="Disordered" evidence="3">
    <location>
        <begin position="1358"/>
        <end position="1417"/>
    </location>
</feature>
<feature type="region of interest" description="Disordered" evidence="3">
    <location>
        <begin position="2951"/>
        <end position="2990"/>
    </location>
</feature>
<feature type="region of interest" description="Disordered" evidence="3">
    <location>
        <begin position="4179"/>
        <end position="4198"/>
    </location>
</feature>
<feature type="compositionally biased region" description="Basic residues" evidence="3">
    <location>
        <begin position="1807"/>
        <end position="1816"/>
    </location>
</feature>
<feature type="compositionally biased region" description="Basic residues" evidence="3">
    <location>
        <begin position="4643"/>
        <end position="4655"/>
    </location>
</feature>
<feature type="compositionally biased region" description="Polar residues" evidence="3">
    <location>
        <begin position="3054"/>
        <end position="3065"/>
    </location>
</feature>
<dbReference type="CDD" id="cd00096">
    <property type="entry name" value="Ig"/>
    <property type="match status" value="1"/>
</dbReference>
<gene>
    <name evidence="6" type="primary">Necator_chrV.g17412</name>
    <name evidence="6" type="ORF">RB195_012622</name>
</gene>
<dbReference type="InterPro" id="IPR013783">
    <property type="entry name" value="Ig-like_fold"/>
</dbReference>
<evidence type="ECO:0000259" key="5">
    <source>
        <dbReference type="PROSITE" id="PS50853"/>
    </source>
</evidence>
<reference evidence="6 7" key="1">
    <citation type="submission" date="2023-08" db="EMBL/GenBank/DDBJ databases">
        <title>A Necator americanus chromosomal reference genome.</title>
        <authorList>
            <person name="Ilik V."/>
            <person name="Petrzelkova K.J."/>
            <person name="Pardy F."/>
            <person name="Fuh T."/>
            <person name="Niatou-Singa F.S."/>
            <person name="Gouil Q."/>
            <person name="Baker L."/>
            <person name="Ritchie M.E."/>
            <person name="Jex A.R."/>
            <person name="Gazzola D."/>
            <person name="Li H."/>
            <person name="Toshio Fujiwara R."/>
            <person name="Zhan B."/>
            <person name="Aroian R.V."/>
            <person name="Pafco B."/>
            <person name="Schwarz E.M."/>
        </authorList>
    </citation>
    <scope>NUCLEOTIDE SEQUENCE [LARGE SCALE GENOMIC DNA]</scope>
    <source>
        <strain evidence="6 7">Aroian</strain>
        <tissue evidence="6">Whole animal</tissue>
    </source>
</reference>
<feature type="compositionally biased region" description="Polar residues" evidence="3">
    <location>
        <begin position="4290"/>
        <end position="4299"/>
    </location>
</feature>
<feature type="domain" description="Fibronectin type-III" evidence="5">
    <location>
        <begin position="5702"/>
        <end position="5796"/>
    </location>
</feature>
<evidence type="ECO:0000256" key="3">
    <source>
        <dbReference type="SAM" id="MobiDB-lite"/>
    </source>
</evidence>
<feature type="region of interest" description="Disordered" evidence="3">
    <location>
        <begin position="2608"/>
        <end position="2768"/>
    </location>
</feature>
<feature type="region of interest" description="Disordered" evidence="3">
    <location>
        <begin position="1129"/>
        <end position="1223"/>
    </location>
</feature>
<feature type="compositionally biased region" description="Low complexity" evidence="3">
    <location>
        <begin position="3490"/>
        <end position="3499"/>
    </location>
</feature>
<feature type="compositionally biased region" description="Low complexity" evidence="3">
    <location>
        <begin position="4078"/>
        <end position="4088"/>
    </location>
</feature>
<feature type="compositionally biased region" description="Polar residues" evidence="3">
    <location>
        <begin position="527"/>
        <end position="547"/>
    </location>
</feature>
<feature type="compositionally biased region" description="Basic and acidic residues" evidence="3">
    <location>
        <begin position="3913"/>
        <end position="3929"/>
    </location>
</feature>
<comment type="caution">
    <text evidence="6">The sequence shown here is derived from an EMBL/GenBank/DDBJ whole genome shotgun (WGS) entry which is preliminary data.</text>
</comment>
<feature type="compositionally biased region" description="Basic and acidic residues" evidence="3">
    <location>
        <begin position="1760"/>
        <end position="1801"/>
    </location>
</feature>
<feature type="compositionally biased region" description="Polar residues" evidence="3">
    <location>
        <begin position="1267"/>
        <end position="1280"/>
    </location>
</feature>
<feature type="compositionally biased region" description="Polar residues" evidence="3">
    <location>
        <begin position="6023"/>
        <end position="6057"/>
    </location>
</feature>
<evidence type="ECO:0000256" key="2">
    <source>
        <dbReference type="ARBA" id="ARBA00023157"/>
    </source>
</evidence>
<feature type="domain" description="Fibronectin type-III" evidence="5">
    <location>
        <begin position="6312"/>
        <end position="6401"/>
    </location>
</feature>
<feature type="compositionally biased region" description="Polar residues" evidence="3">
    <location>
        <begin position="3434"/>
        <end position="3464"/>
    </location>
</feature>
<feature type="domain" description="Ig-like" evidence="4">
    <location>
        <begin position="5326"/>
        <end position="5415"/>
    </location>
</feature>
<feature type="compositionally biased region" description="Basic and acidic residues" evidence="3">
    <location>
        <begin position="2130"/>
        <end position="2140"/>
    </location>
</feature>
<feature type="compositionally biased region" description="Polar residues" evidence="3">
    <location>
        <begin position="1386"/>
        <end position="1399"/>
    </location>
</feature>
<feature type="region of interest" description="Disordered" evidence="3">
    <location>
        <begin position="3739"/>
        <end position="3769"/>
    </location>
</feature>
<feature type="compositionally biased region" description="Basic and acidic residues" evidence="3">
    <location>
        <begin position="2742"/>
        <end position="2765"/>
    </location>
</feature>
<feature type="region of interest" description="Disordered" evidence="3">
    <location>
        <begin position="1480"/>
        <end position="1499"/>
    </location>
</feature>
<feature type="compositionally biased region" description="Basic and acidic residues" evidence="3">
    <location>
        <begin position="2723"/>
        <end position="2735"/>
    </location>
</feature>
<feature type="compositionally biased region" description="Basic and acidic residues" evidence="3">
    <location>
        <begin position="1295"/>
        <end position="1304"/>
    </location>
</feature>
<dbReference type="PROSITE" id="PS50835">
    <property type="entry name" value="IG_LIKE"/>
    <property type="match status" value="7"/>
</dbReference>
<dbReference type="Gene3D" id="2.60.40.10">
    <property type="entry name" value="Immunoglobulins"/>
    <property type="match status" value="17"/>
</dbReference>
<feature type="compositionally biased region" description="Polar residues" evidence="3">
    <location>
        <begin position="3414"/>
        <end position="3427"/>
    </location>
</feature>
<feature type="compositionally biased region" description="Basic and acidic residues" evidence="3">
    <location>
        <begin position="1934"/>
        <end position="1950"/>
    </location>
</feature>
<evidence type="ECO:0000313" key="7">
    <source>
        <dbReference type="Proteomes" id="UP001303046"/>
    </source>
</evidence>
<feature type="region of interest" description="Disordered" evidence="3">
    <location>
        <begin position="3146"/>
        <end position="3195"/>
    </location>
</feature>
<feature type="compositionally biased region" description="Polar residues" evidence="3">
    <location>
        <begin position="3898"/>
        <end position="3908"/>
    </location>
</feature>
<feature type="region of interest" description="Disordered" evidence="3">
    <location>
        <begin position="1508"/>
        <end position="1528"/>
    </location>
</feature>
<feature type="domain" description="Ig-like" evidence="4">
    <location>
        <begin position="6120"/>
        <end position="6206"/>
    </location>
</feature>
<feature type="compositionally biased region" description="Basic and acidic residues" evidence="3">
    <location>
        <begin position="4790"/>
        <end position="4799"/>
    </location>
</feature>
<dbReference type="SUPFAM" id="SSF49265">
    <property type="entry name" value="Fibronectin type III"/>
    <property type="match status" value="5"/>
</dbReference>
<feature type="compositionally biased region" description="Pro residues" evidence="3">
    <location>
        <begin position="2955"/>
        <end position="2985"/>
    </location>
</feature>
<feature type="region of interest" description="Disordered" evidence="3">
    <location>
        <begin position="2076"/>
        <end position="2144"/>
    </location>
</feature>
<dbReference type="InterPro" id="IPR013098">
    <property type="entry name" value="Ig_I-set"/>
</dbReference>
<evidence type="ECO:0000256" key="1">
    <source>
        <dbReference type="ARBA" id="ARBA00022737"/>
    </source>
</evidence>
<feature type="compositionally biased region" description="Basic and acidic residues" evidence="3">
    <location>
        <begin position="4475"/>
        <end position="4490"/>
    </location>
</feature>
<feature type="compositionally biased region" description="Basic and acidic residues" evidence="3">
    <location>
        <begin position="1143"/>
        <end position="1164"/>
    </location>
</feature>
<feature type="compositionally biased region" description="Polar residues" evidence="3">
    <location>
        <begin position="3148"/>
        <end position="3161"/>
    </location>
</feature>
<dbReference type="Pfam" id="PF07679">
    <property type="entry name" value="I-set"/>
    <property type="match status" value="10"/>
</dbReference>
<feature type="compositionally biased region" description="Polar residues" evidence="3">
    <location>
        <begin position="1684"/>
        <end position="1695"/>
    </location>
</feature>
<feature type="domain" description="Ig-like" evidence="4">
    <location>
        <begin position="3791"/>
        <end position="3871"/>
    </location>
</feature>
<feature type="compositionally biased region" description="Basic and acidic residues" evidence="3">
    <location>
        <begin position="4232"/>
        <end position="4243"/>
    </location>
</feature>
<feature type="domain" description="Fibronectin type-III" evidence="5">
    <location>
        <begin position="5029"/>
        <end position="5124"/>
    </location>
</feature>
<dbReference type="InterPro" id="IPR003961">
    <property type="entry name" value="FN3_dom"/>
</dbReference>
<feature type="compositionally biased region" description="Basic and acidic residues" evidence="3">
    <location>
        <begin position="1857"/>
        <end position="1876"/>
    </location>
</feature>
<feature type="compositionally biased region" description="Basic and acidic residues" evidence="3">
    <location>
        <begin position="2489"/>
        <end position="2512"/>
    </location>
</feature>
<feature type="region of interest" description="Disordered" evidence="3">
    <location>
        <begin position="1258"/>
        <end position="1318"/>
    </location>
</feature>
<feature type="compositionally biased region" description="Basic and acidic residues" evidence="3">
    <location>
        <begin position="1358"/>
        <end position="1385"/>
    </location>
</feature>
<feature type="region of interest" description="Disordered" evidence="3">
    <location>
        <begin position="830"/>
        <end position="852"/>
    </location>
</feature>
<dbReference type="InterPro" id="IPR003598">
    <property type="entry name" value="Ig_sub2"/>
</dbReference>
<protein>
    <submittedName>
        <fullName evidence="6">Uncharacterized protein</fullName>
    </submittedName>
</protein>
<feature type="compositionally biased region" description="Polar residues" evidence="3">
    <location>
        <begin position="3311"/>
        <end position="3327"/>
    </location>
</feature>
<feature type="compositionally biased region" description="Polar residues" evidence="3">
    <location>
        <begin position="1877"/>
        <end position="1894"/>
    </location>
</feature>
<feature type="region of interest" description="Disordered" evidence="3">
    <location>
        <begin position="2215"/>
        <end position="2512"/>
    </location>
</feature>
<feature type="compositionally biased region" description="Basic and acidic residues" evidence="3">
    <location>
        <begin position="3261"/>
        <end position="3270"/>
    </location>
</feature>
<accession>A0ABR1DRT1</accession>
<feature type="region of interest" description="Disordered" evidence="3">
    <location>
        <begin position="1008"/>
        <end position="1048"/>
    </location>
</feature>
<dbReference type="Proteomes" id="UP001303046">
    <property type="component" value="Unassembled WGS sequence"/>
</dbReference>
<feature type="region of interest" description="Disordered" evidence="3">
    <location>
        <begin position="769"/>
        <end position="792"/>
    </location>
</feature>
<feature type="compositionally biased region" description="Basic residues" evidence="3">
    <location>
        <begin position="3403"/>
        <end position="3413"/>
    </location>
</feature>
<evidence type="ECO:0000259" key="4">
    <source>
        <dbReference type="PROSITE" id="PS50835"/>
    </source>
</evidence>
<feature type="compositionally biased region" description="Basic and acidic residues" evidence="3">
    <location>
        <begin position="4317"/>
        <end position="4465"/>
    </location>
</feature>
<dbReference type="PANTHER" id="PTHR13817:SF73">
    <property type="entry name" value="FIBRONECTIN TYPE-III DOMAIN-CONTAINING PROTEIN"/>
    <property type="match status" value="1"/>
</dbReference>
<feature type="region of interest" description="Disordered" evidence="3">
    <location>
        <begin position="1661"/>
        <end position="2019"/>
    </location>
</feature>
<dbReference type="InterPro" id="IPR036116">
    <property type="entry name" value="FN3_sf"/>
</dbReference>
<keyword evidence="1" id="KW-0677">Repeat</keyword>
<feature type="region of interest" description="Disordered" evidence="3">
    <location>
        <begin position="4634"/>
        <end position="4675"/>
    </location>
</feature>
<feature type="domain" description="Fibronectin type-III" evidence="5">
    <location>
        <begin position="6212"/>
        <end position="6307"/>
    </location>
</feature>
<dbReference type="SMART" id="SM00060">
    <property type="entry name" value="FN3"/>
    <property type="match status" value="7"/>
</dbReference>
<feature type="region of interest" description="Disordered" evidence="3">
    <location>
        <begin position="4790"/>
        <end position="4815"/>
    </location>
</feature>
<feature type="compositionally biased region" description="Basic and acidic residues" evidence="3">
    <location>
        <begin position="2111"/>
        <end position="2122"/>
    </location>
</feature>
<dbReference type="PANTHER" id="PTHR13817">
    <property type="entry name" value="TITIN"/>
    <property type="match status" value="1"/>
</dbReference>
<feature type="compositionally biased region" description="Polar residues" evidence="3">
    <location>
        <begin position="2375"/>
        <end position="2386"/>
    </location>
</feature>
<feature type="compositionally biased region" description="Low complexity" evidence="3">
    <location>
        <begin position="3276"/>
        <end position="3288"/>
    </location>
</feature>
<feature type="compositionally biased region" description="Basic and acidic residues" evidence="3">
    <location>
        <begin position="2089"/>
        <end position="2104"/>
    </location>
</feature>
<dbReference type="SMART" id="SM00408">
    <property type="entry name" value="IGc2"/>
    <property type="match status" value="7"/>
</dbReference>
<dbReference type="InterPro" id="IPR036179">
    <property type="entry name" value="Ig-like_dom_sf"/>
</dbReference>
<feature type="region of interest" description="Disordered" evidence="3">
    <location>
        <begin position="3033"/>
        <end position="3065"/>
    </location>
</feature>
<feature type="domain" description="Fibronectin type-III" evidence="5">
    <location>
        <begin position="5817"/>
        <end position="5904"/>
    </location>
</feature>
<dbReference type="SUPFAM" id="SSF48726">
    <property type="entry name" value="Immunoglobulin"/>
    <property type="match status" value="10"/>
</dbReference>
<feature type="compositionally biased region" description="Basic and acidic residues" evidence="3">
    <location>
        <begin position="5956"/>
        <end position="5993"/>
    </location>
</feature>
<proteinExistence type="predicted"/>
<feature type="region of interest" description="Disordered" evidence="3">
    <location>
        <begin position="5885"/>
        <end position="6065"/>
    </location>
</feature>
<feature type="domain" description="Ig-like" evidence="4">
    <location>
        <begin position="4830"/>
        <end position="4926"/>
    </location>
</feature>
<feature type="compositionally biased region" description="Basic and acidic residues" evidence="3">
    <location>
        <begin position="2665"/>
        <end position="2679"/>
    </location>
</feature>
<feature type="domain" description="Fibronectin type-III" evidence="5">
    <location>
        <begin position="5233"/>
        <end position="5324"/>
    </location>
</feature>
<feature type="compositionally biased region" description="Basic and acidic residues" evidence="3">
    <location>
        <begin position="3183"/>
        <end position="3195"/>
    </location>
</feature>
<keyword evidence="2" id="KW-1015">Disulfide bond</keyword>
<feature type="compositionally biased region" description="Basic and acidic residues" evidence="3">
    <location>
        <begin position="1661"/>
        <end position="1683"/>
    </location>
</feature>
<feature type="region of interest" description="Disordered" evidence="3">
    <location>
        <begin position="3893"/>
        <end position="3987"/>
    </location>
</feature>
<organism evidence="6 7">
    <name type="scientific">Necator americanus</name>
    <name type="common">Human hookworm</name>
    <dbReference type="NCBI Taxonomy" id="51031"/>
    <lineage>
        <taxon>Eukaryota</taxon>
        <taxon>Metazoa</taxon>
        <taxon>Ecdysozoa</taxon>
        <taxon>Nematoda</taxon>
        <taxon>Chromadorea</taxon>
        <taxon>Rhabditida</taxon>
        <taxon>Rhabditina</taxon>
        <taxon>Rhabditomorpha</taxon>
        <taxon>Strongyloidea</taxon>
        <taxon>Ancylostomatidae</taxon>
        <taxon>Bunostominae</taxon>
        <taxon>Necator</taxon>
    </lineage>
</organism>
<keyword evidence="7" id="KW-1185">Reference proteome</keyword>
<feature type="compositionally biased region" description="Polar residues" evidence="3">
    <location>
        <begin position="2653"/>
        <end position="2664"/>
    </location>
</feature>
<feature type="compositionally biased region" description="Basic and acidic residues" evidence="3">
    <location>
        <begin position="2348"/>
        <end position="2364"/>
    </location>
</feature>
<feature type="region of interest" description="Disordered" evidence="3">
    <location>
        <begin position="4037"/>
        <end position="4088"/>
    </location>
</feature>
<dbReference type="InterPro" id="IPR050964">
    <property type="entry name" value="Striated_Muscle_Regulatory"/>
</dbReference>
<feature type="region of interest" description="Disordered" evidence="3">
    <location>
        <begin position="409"/>
        <end position="447"/>
    </location>
</feature>
<feature type="compositionally biased region" description="Polar residues" evidence="3">
    <location>
        <begin position="837"/>
        <end position="852"/>
    </location>
</feature>
<feature type="compositionally biased region" description="Basic and acidic residues" evidence="3">
    <location>
        <begin position="4252"/>
        <end position="4280"/>
    </location>
</feature>
<feature type="domain" description="Ig-like" evidence="4">
    <location>
        <begin position="5528"/>
        <end position="5600"/>
    </location>
</feature>
<feature type="region of interest" description="Disordered" evidence="3">
    <location>
        <begin position="684"/>
        <end position="705"/>
    </location>
</feature>
<feature type="region of interest" description="Disordered" evidence="3">
    <location>
        <begin position="3247"/>
        <end position="3355"/>
    </location>
</feature>
<feature type="compositionally biased region" description="Polar residues" evidence="3">
    <location>
        <begin position="769"/>
        <end position="779"/>
    </location>
</feature>
<dbReference type="Pfam" id="PF00041">
    <property type="entry name" value="fn3"/>
    <property type="match status" value="5"/>
</dbReference>
<dbReference type="SMART" id="SM00409">
    <property type="entry name" value="IG"/>
    <property type="match status" value="10"/>
</dbReference>
<feature type="compositionally biased region" description="Basic and acidic residues" evidence="3">
    <location>
        <begin position="2268"/>
        <end position="2311"/>
    </location>
</feature>
<dbReference type="EMBL" id="JAVFWL010000005">
    <property type="protein sequence ID" value="KAK6753133.1"/>
    <property type="molecule type" value="Genomic_DNA"/>
</dbReference>
<feature type="compositionally biased region" description="Basic and acidic residues" evidence="3">
    <location>
        <begin position="2402"/>
        <end position="2427"/>
    </location>
</feature>
<dbReference type="InterPro" id="IPR007110">
    <property type="entry name" value="Ig-like_dom"/>
</dbReference>
<dbReference type="CDD" id="cd00063">
    <property type="entry name" value="FN3"/>
    <property type="match status" value="6"/>
</dbReference>
<feature type="compositionally biased region" description="Basic and acidic residues" evidence="3">
    <location>
        <begin position="3751"/>
        <end position="3769"/>
    </location>
</feature>
<dbReference type="InterPro" id="IPR003599">
    <property type="entry name" value="Ig_sub"/>
</dbReference>
<feature type="region of interest" description="Disordered" evidence="3">
    <location>
        <begin position="2839"/>
        <end position="2882"/>
    </location>
</feature>
<feature type="compositionally biased region" description="Basic and acidic residues" evidence="3">
    <location>
        <begin position="1959"/>
        <end position="1972"/>
    </location>
</feature>
<feature type="region of interest" description="Disordered" evidence="3">
    <location>
        <begin position="2168"/>
        <end position="2202"/>
    </location>
</feature>
<feature type="compositionally biased region" description="Low complexity" evidence="3">
    <location>
        <begin position="2856"/>
        <end position="2867"/>
    </location>
</feature>
<feature type="region of interest" description="Disordered" evidence="3">
    <location>
        <begin position="571"/>
        <end position="598"/>
    </location>
</feature>
<evidence type="ECO:0000313" key="6">
    <source>
        <dbReference type="EMBL" id="KAK6753133.1"/>
    </source>
</evidence>
<feature type="domain" description="Ig-like" evidence="4">
    <location>
        <begin position="5436"/>
        <end position="5509"/>
    </location>
</feature>
<feature type="domain" description="Ig-like" evidence="4">
    <location>
        <begin position="6407"/>
        <end position="6495"/>
    </location>
</feature>
<feature type="compositionally biased region" description="Basic and acidic residues" evidence="3">
    <location>
        <begin position="2233"/>
        <end position="2248"/>
    </location>
</feature>
<feature type="region of interest" description="Disordered" evidence="3">
    <location>
        <begin position="4220"/>
        <end position="4509"/>
    </location>
</feature>
<dbReference type="PROSITE" id="PS50853">
    <property type="entry name" value="FN3"/>
    <property type="match status" value="7"/>
</dbReference>
<name>A0ABR1DRT1_NECAM</name>
<feature type="compositionally biased region" description="Basic and acidic residues" evidence="3">
    <location>
        <begin position="4052"/>
        <end position="4063"/>
    </location>
</feature>
<sequence length="6531" mass="728789">MPLSQALLLEMVESRRSYGNAESMLPFQALYLVVLFRKQDRIAAGTSEKRKPRQKVKRTQKRLTQSLHIPLVDGYAIKDESANNGSEDTSRDELHGYVQANNEKNSGSPKEPHFLELPPQTKELGQESMRDGDEVVQNIPVDAGADVIDQKWECNLRERNQEISEKLPLSGSVADKQDEVCSDLAKSGPVMDKNEAELKSRPPQGFHNESTTDVALSVGPASSKGGTSIAQDSKITSCAVRNDVELVDTEVTDFRMFMEKGDSGIVEDRSPVTRKSDNLQKLQTDFIDSKTGTATRDDVSKMELHGGHHTSILPPGKFAHSYENRKSSTSTRIKEDPRCHVRFEESSSLLTVIKQSEKQGATFTTMDENKIALQYSETSEVSHIFRNFDSDRNCLTVLAEKTIEHTRLSKTVGGLQPKSKKHKENKSTRSNQELQQEYLGHESGTYERNDEFSCASEEFDQKSQPPIITLDERENTHEITKIPPYNSEEIRRGGPITKNTSKSIDEAQIVEPSSSDAKLNARKTDNSEGSTEVYSDGSYTEAMTGNQEPGVEGRIKDSLTEVQSQHKNKMNFKPAKGYSSKKKGRISEHHCNPIDPHEKSLLAPKLKEEHEVSDDQNSAAETRYLKSKGEAYYTETSHKYEVQEVEKTCDIRNYVPEDRGSKSHSELGNEVYFAESASRYRIDKLERSRDPSTTTSREDGSISKPIDADKLQVIYKEEDGGPVWNSAIEKGSKIREKVNCANPVESAGPKLEECHYGRNSTELKDSNKSYEINDSSQSPIKCGTHEEENNSSMIEQDPEFVNSMHPKESTATSGDDMNENNHNVCISVSEQGDSKFQKQTNTSESPDTNCSTSKHFNSIPVCHLRTDTESTAEEVLGVDINESNDEIPTVVEITKSTGDSCSSVSEKQLSKLNLKVRSTEAAVRSRFLKEMDSHNVCYLTVEEYSKSGEKIQFAKDSVSLRVKKKEGKSDDCNYAEEGHRLKTKDPTAVEKEEETRFSSAMTYQDSEELYNPVKVSSTERKGSPSDAFRSATDEHDSTPPGKLYSAAETNVTIKSELYKDERSDDVSAVPSEEVVSKIIEETGTKMTVAREKEEGPQRRDSAKFLEDQQLKAEEKTRFKELSVDSELNEADSIRDGRKHHCFKPGEKNEIGEKSIKMEKNKEHSAMSATSELNHRYRSSMEDTYSGGKTNVNVKCEVQETGTSRGGRNCPSKEPDSTSNEIAYPGKIPVKSVIHKENSAYDRSSIAVKMIKQDSISGAQMCAKESSEQNSDGLRTSTMNEPDTKPTVHTNIRKATVIEKDEAQHDTAGLVTKEQDPSSIKEIHSAKVLVDIEVKSSKEVSVKQNHQIFKSKDKISGGKSTITEKEQKSYDCHSSEAKGRESKSGERTCSSKKTNATITQEVDRDEWDPNSCDSTPEDQSDKLVEAQIHFTEFPVNLGIDKDERDSIPRIVTSKEPNFNYIDESCALKNQVRKMVEDGRDIRRSPLEDPPFQLQDRQHSQHPAKLVFEKAEEQSCDSPTSTKDVQDSKLGEQCKKEIPALMEERSHDSCILTSEKQKSKSKKMIHSTKDSAKCDIHKEIVNDNDHTCTTMEKGPRSRGKTQSSEASISCVIKEREMINACSNHAAIEQYLKLSEPIKTEKIIAIEKKEENHTHHCTPAKVQDLEPRKEKTAEDFSIQRKEECRDSFTSTINEQGSNPEKKKCSAGKTNAAMKPGRKKDPSTHAVCASTSRELTPKNGEETKNKKPTTMEKDEGCSDTSRSATEEEKTESGENSVHCEKPFFKADIKKEEVTNESRFSDDLKSIAKSKTNTRSKKSIKIGKEERSNNCANSEAKQPRPKSGGISEARVFPKVKTQSADRSIKSEYPHHEEGNSDDHNSTMKAQASKSGALTLSSGFTVDAGIDENEKNRDDNNTSTSKEFKSISSKQNQTVNKDTNPQKRRDSTEKHSKDFKPTTYSATEKSTKSTEREEDYRCTHMSAVPESSTKHRTHEKKRSDDDRDLNEDFPDFKGQELFTESILKPGAEEHHSISVDQINFGEHLITLTLPIGEKHYRQHSALEKQNPKISEQTSSGMSGMIQKEKKRHHSSTTTVKEHESKLRKDVHPEKSAIICTSHEEGGTNEDRNATNSGEDSESRTTTDIAKDSVNSNIRKGEEIIDFCTNISWQEHCQSRHQEGAEKNPLTTDQRHPGGHRSTNDQQDLNPEERTRSIEEDAFIFGIRSHSDSSSTPKEQVFGFRRETDLTESNAKEGTNEETSSCNAEVMSLKKLSSKSKERNNSEKADFAGKKKEGHHDSGRRETKDQDSKLREKAHSPRIDVNLGLSNSRVIGLSSEFQDLKPREQGSSEISTMMEKGRGRDKSLFSEAKEQHPRKREKSYSTEKTNTVDTNSGIGKEKRNCDAQISTLKEFKSNSEEQGKDDKNPVPEKEENDRGPFSFTPAETRHKFSDEFHSDEHPTGPTSKKKEENHVTQSSSAKKREIRPREQNSSNNCTAVERKRGQRDTRISEANEEAFRSREETHFAEYLDSSGVHKEEGNSDDCSSIVSKKDVGVSSQTHPAEFSADFEVDEGETNSNICTLTSKECDFKFVEQTDTNKATVIEQRNHYSGRMAAMEQDLKPGEISRPIKTPNAPGNMEEVTSSDPNSAKKRNSVSREQIRASRTSTVMQTEQGSHESHKTSMSEHGSKSGNKIHPLESSIKSVVDNEEENQDAHTSTVAEEDSKSSYPESNTKRGDRDAHKSAADNQYSKPRDFRTSKGSKEEFKSGGDKFFPEEGNTMVISGIDKEEKIHRSYGDRDSKSRGRMYPIESTTEFGFDEGEGNSGFCITTKILASNADNISALENQEDYYSDNSSTEMRRKDSRSSGSSETVGSKTKNSENNGLSSAREVGCRSSSTAVGASCEDHSNSLNEVIHARKKEGTLLHLSQTDPIAEEKAEKRFEHLDVRLSVPLSVALRGAQKHVLPPPPPPSLSHPPPKQPPPQAHPPPSHPPPCETSEITDLSTKDESMHYHTNIQSYFENENNVVNVAAKESFVESNRVEIPSNEFLDQPEGEESKQRKDTSTSLKVSGTNDQNRIGNTEEVIVRDAADDSTTIKKNEFGYNATRSVTKSTANSVPGDRLTLANTIGKNSATGILSAAAEAVNKEHLQAPIDENVSVEQLQSPQCKQPDSVSKSRSNSEKSSKHRKFASKQSDEIKTLTEGGEVNKEELLQDVRCKGSGSNESDQDVGVEEFIFITGGRDIIPNSEEAEANLNLTLRSSKPPHSSVRSRTRDEREELKQSNPNESSLQESTCTSSSANTERADRETSPEFSPHMPPTISVKSTLMPSSGKPTAPNQDLLDEDQFPGKGDNVSFSPNEGSNVFLIDSKTEHPPLLTVETSVSSSAPEKFPNSHKQQKIKTKSYVSKETEKLLRKKAKTKKKNSTSAERISSENIAETNRVDSSENFSVLSSKNEPLSQESRGIQLATDPTTNLDIGGGQCEDVGPTEESQSDVAEQQRQKNSLSQQQQPCVSKSMKISEMNSEEDFAPLFLQRTQIMKCVEGEALTVDVFLKARPQPKISVYVNDRYVTCCVNQVEPVSTPEHNLYSFTFPIDCVRPEDGGGGGQLMFKATNPLGIDECTTYLQIAEKRKPKFSKFNEKTLFEREFEAAEVIWSVTDMTVAEGGTAWLYGKLCGFPVPELIWLKNGVEIDQERSERKYRTELKSDGTFALEIAKCTVDDEDVYELIVENMAGVDSCLFKLSVDDSATEKEHQKQRRQKHGLRDEVLLSDSERQEPKGRRVRKIVERKNFNVLSSTQSIAPRFGRALEDREATAGEVVELKVEIHGDPQPCVCFYRNGRVLSGSEKCEIRHVGENVSQHYLVLKNIEENEAGEYACHALNSAGEAWCYSNVIVRPCLGSTDEHKETQQHTTPSSTVAPENSVDENKDQIKNDSKLDLRTKVAAIQKKSKRAGEKKLEEQNEEVSATTRNAGVKKEVKPPHSNHQTQETPLSPNRDASIMNTASNQANTTSSVHGSSSISNPEVITNVSSDSIINKTRLKEVQKEQLVDAAHSPNDQISSWKDPLKPENGKDSTSELQVEGNDGKESTNRTTNASTSAVSAVASSTKKKKKIPKALVIPFEISSRFGDPSILHSVANITANIKAPEGVAEAISPIKEPRSASISVKVGSIPKTRSKSETRQDPSVEFTFKQISQSRGPESGISRGVPDRQTAQLNPTEAFEVVTEGKAVAEKRTNRSINGKPKSIEAREHRDQTVSENTTNLDRMESEQEKEELHNEEVVTKQKTTQENRNESCTGVPEETYTQRNQATTAEYAELKQGSEVIALEDVTPKEVEQRKEQKKKEKKEKPKKEVTPLEEIRPKEEVKHKEVKPKEEVKPQERVGSKQEISKKKKEEKPQEKVESKEEINKKEKKEKPLEEPKPAEETENKEKNLKKDVKPKEGKPRKEVKFKEEKLKDEVKPKQEDNKKKKKEERNKEGVMSQVNKQNETDRASVTEKNDGQQEKMGTISWTEAEAHRPDKDGILSVYQDQSENESRMLGDVTASIGAYEDTANEDVIESIVLQTKKRKNFDKQFEKEYQTSEEEKMEQKEEDRMIIKGGEISMDEEKLESEHTEEYTEAYTVAMPTMKCEPSEEKAEETFIGQLVEKTGKEKNNKRGTKSKLSRSRLKKDSILEEMAGEPETTDEKMSLTAPIDERSANVPVSGILEENINIVSLQEILPTKINEKMTNENENCQESISEGKFEGTKKAKPIEKLEENSEVGLPPQKWVKSSDPVKEVSRTDGEVLQLGGDSLPQRLNLGDEHHTTTKRFDPSCTLRSDGVAEEPGTSQIVDVSEKNDSVDPSISGRAATEETVKIVKQLEPKQTYRKGDTVTLMIELDRETYEVEWYKDGEPIQVNEKCSVETNGVICKLTVENVDSTDSGNYTIVSNGSQSIAKISVSDAPRFTTEEMEDVINVKKDEHISFNIPFNCLTTPTLYCLKDGLPLQEESANHILEIRRNSVHFFKDKATKQDTGEYLVEISNQFGEDTRRITVHVKDVPNPPGNLTAKIIDSNKISLSWHGPELGWDDEKIVEYVIEAKEANRRRFREIAKIPAAKTEYILDNLEMGTCYTVRVKAVNVFGSSEPSEITNITTGSLLTLPRIAEPPVVSEITTDGCVLRWARPEDDSGGSPLLGYDVFLRIDSGEWKKINNEVVTGESYTVKNLHHSTNYEFKIEVCNEAGLRSDSGAVSKPLRLPAASNPPLTTPSVPRITVTGPDSVTLEWDTSDDDSVSTTFTVAYKSENSSVWKEVNCDSTFCKVDGLKEEVSYVFKVARRNEFGVSSFSEISQPIKVVCDSSPRILKAIHDVVVPRKETLRLECHAAGHPTPDYVWYKNGTEIIPQDAGTEIVNEGDKTVLIFHNVNDTDGGLYTCEAENKLGKIISEAEVTVGDVRHHFQSSFPEYNEAEIGADINLSCTVSDESGAVFWYKDGRKLKEDARVKISVDGDQRILRIQSIRATDGGTYRCETSDRRNWTEGELVVNDKMSHISVGPQDQIVKHFGDTIRLVCELSEPSDRLKWFKDGREIWQKHGKYEITTSGCMSTLEILAFEKIDAGTYHVSVDEREMSAPALLSLEVAPVIKIREQIEESISLNAGAALDFHIEYLGYPEPTVTIFHNDKLIQDTRALVEHYENVIRVCIKNLTLADRGAVKIVAENASGITRNEFYVNILDVPSAPTNLSAITVTTSSTTLTWKEPEETNGSPVIRFIVQRKKLGSTRWRTVGKTNPKTFCFDDLDVFPNQEYIFRVVAVNKVGEGPSSLPVNVLIPSDDEEEVTESSETLSVENTALVAPTSLVAEKNGDNICLSWNSVPMASFYKVERSNPPGNWHEIAVLEKTEYSDCSIMDNSPYAYRVTAIGANSSSTPSEPTLPITFVKERNSDPLRSSENISGGADVKEGEEESDPSFNVKELSENKNGANQCKFAPTNKKQKNEKTEEKPREEKKESKQVNEESEEKHEEEEKKEKIATKHSNPVDDIVNTKQRLKKRKPNVRKEKSSPQQDSQTNPQQEKIHPSSATATNETLPQTETSIDPTKAEEGTELLAGDMKSVSTAKDIEDIATPHDFVPADGNGLRTTDGVECTSLSLKNIKKSGYPIVSVESSEVKVKVGHPAKIAVTVQSSTDVQCLWKKDGLLIKNDKYHTLSYKDGVAELFIKEADVSNSGVYSMTAETGQGSDTAEVTLCVKGVPQLPSDSFRVAVIGSSCKLSWSAPQDDEKDPIVGYVIEKYDEKINEWMFLARSQTTNFITEKQECGSTQRFRIAAENTSGVGPFVESENIRIRPGTLALDLEKPEVTPTGVSIMAKWNPLPIDGVKYLVEIKEAKARRPWTAVTSVDGDSYTITGLTSGVDYTVRVTAITPDAQGSPSEESDVVKCGRARENEQPSFFLVPENTTVLKGAKMKLLAEFKGHPSPEIRWFKNRKEIFSGQRIWIETSAGVSSLTVSEMREDDEGDYTIVLSNAAGTTEHKFKLHMDALPEINRPDRYTSVLVYDEGETVKLRLSFSVLTD</sequence>
<feature type="compositionally biased region" description="Basic and acidic residues" evidence="3">
    <location>
        <begin position="585"/>
        <end position="598"/>
    </location>
</feature>